<keyword evidence="8" id="KW-0413">Isomerase</keyword>
<evidence type="ECO:0000256" key="1">
    <source>
        <dbReference type="ARBA" id="ARBA00022723"/>
    </source>
</evidence>
<keyword evidence="3" id="KW-0378">Hydrolase</keyword>
<dbReference type="PANTHER" id="PTHR11472:SF41">
    <property type="entry name" value="ATP-DEPENDENT DNA HELICASE DDX11-RELATED"/>
    <property type="match status" value="1"/>
</dbReference>
<dbReference type="AlphaFoldDB" id="T1J1W5"/>
<evidence type="ECO:0000256" key="5">
    <source>
        <dbReference type="ARBA" id="ARBA00022840"/>
    </source>
</evidence>
<dbReference type="GO" id="GO:0003678">
    <property type="term" value="F:DNA helicase activity"/>
    <property type="evidence" value="ECO:0007669"/>
    <property type="project" value="InterPro"/>
</dbReference>
<reference evidence="11" key="1">
    <citation type="submission" date="2011-05" db="EMBL/GenBank/DDBJ databases">
        <authorList>
            <person name="Richards S.R."/>
            <person name="Qu J."/>
            <person name="Jiang H."/>
            <person name="Jhangiani S.N."/>
            <person name="Agravi P."/>
            <person name="Goodspeed R."/>
            <person name="Gross S."/>
            <person name="Mandapat C."/>
            <person name="Jackson L."/>
            <person name="Mathew T."/>
            <person name="Pu L."/>
            <person name="Thornton R."/>
            <person name="Saada N."/>
            <person name="Wilczek-Boney K.B."/>
            <person name="Lee S."/>
            <person name="Kovar C."/>
            <person name="Wu Y."/>
            <person name="Scherer S.E."/>
            <person name="Worley K.C."/>
            <person name="Muzny D.M."/>
            <person name="Gibbs R."/>
        </authorList>
    </citation>
    <scope>NUCLEOTIDE SEQUENCE</scope>
    <source>
        <strain evidence="11">Brora</strain>
    </source>
</reference>
<keyword evidence="5" id="KW-0067">ATP-binding</keyword>
<evidence type="ECO:0000256" key="2">
    <source>
        <dbReference type="ARBA" id="ARBA00022741"/>
    </source>
</evidence>
<dbReference type="PROSITE" id="PS00690">
    <property type="entry name" value="DEAH_ATP_HELICASE"/>
    <property type="match status" value="1"/>
</dbReference>
<dbReference type="GO" id="GO:0046872">
    <property type="term" value="F:metal ion binding"/>
    <property type="evidence" value="ECO:0007669"/>
    <property type="project" value="UniProtKB-KW"/>
</dbReference>
<dbReference type="GO" id="GO:0034085">
    <property type="term" value="P:establishment of sister chromatid cohesion"/>
    <property type="evidence" value="ECO:0007669"/>
    <property type="project" value="TreeGrafter"/>
</dbReference>
<evidence type="ECO:0000313" key="10">
    <source>
        <dbReference type="EnsemblMetazoa" id="SMAR007538-PA"/>
    </source>
</evidence>
<keyword evidence="11" id="KW-1185">Reference proteome</keyword>
<dbReference type="GO" id="GO:0016818">
    <property type="term" value="F:hydrolase activity, acting on acid anhydrides, in phosphorus-containing anhydrides"/>
    <property type="evidence" value="ECO:0007669"/>
    <property type="project" value="InterPro"/>
</dbReference>
<dbReference type="InterPro" id="IPR010614">
    <property type="entry name" value="RAD3-like_helicase_DEAD"/>
</dbReference>
<dbReference type="GO" id="GO:0005524">
    <property type="term" value="F:ATP binding"/>
    <property type="evidence" value="ECO:0007669"/>
    <property type="project" value="UniProtKB-KW"/>
</dbReference>
<evidence type="ECO:0000313" key="11">
    <source>
        <dbReference type="Proteomes" id="UP000014500"/>
    </source>
</evidence>
<dbReference type="PROSITE" id="PS51193">
    <property type="entry name" value="HELICASE_ATP_BIND_2"/>
    <property type="match status" value="1"/>
</dbReference>
<dbReference type="Pfam" id="PF06733">
    <property type="entry name" value="DEAD_2"/>
    <property type="match status" value="1"/>
</dbReference>
<dbReference type="InterPro" id="IPR045028">
    <property type="entry name" value="DinG/Rad3-like"/>
</dbReference>
<keyword evidence="2" id="KW-0547">Nucleotide-binding</keyword>
<keyword evidence="1" id="KW-0479">Metal-binding</keyword>
<dbReference type="EnsemblMetazoa" id="SMAR007538-RA">
    <property type="protein sequence ID" value="SMAR007538-PA"/>
    <property type="gene ID" value="SMAR007538"/>
</dbReference>
<protein>
    <recommendedName>
        <fullName evidence="9">Helicase ATP-binding domain-containing protein</fullName>
    </recommendedName>
</protein>
<dbReference type="GO" id="GO:0005634">
    <property type="term" value="C:nucleus"/>
    <property type="evidence" value="ECO:0007669"/>
    <property type="project" value="TreeGrafter"/>
</dbReference>
<dbReference type="STRING" id="126957.T1J1W5"/>
<evidence type="ECO:0000256" key="4">
    <source>
        <dbReference type="ARBA" id="ARBA00022806"/>
    </source>
</evidence>
<organism evidence="10 11">
    <name type="scientific">Strigamia maritima</name>
    <name type="common">European centipede</name>
    <name type="synonym">Geophilus maritimus</name>
    <dbReference type="NCBI Taxonomy" id="126957"/>
    <lineage>
        <taxon>Eukaryota</taxon>
        <taxon>Metazoa</taxon>
        <taxon>Ecdysozoa</taxon>
        <taxon>Arthropoda</taxon>
        <taxon>Myriapoda</taxon>
        <taxon>Chilopoda</taxon>
        <taxon>Pleurostigmophora</taxon>
        <taxon>Geophilomorpha</taxon>
        <taxon>Linotaeniidae</taxon>
        <taxon>Strigamia</taxon>
    </lineage>
</organism>
<reference evidence="10" key="2">
    <citation type="submission" date="2015-02" db="UniProtKB">
        <authorList>
            <consortium name="EnsemblMetazoa"/>
        </authorList>
    </citation>
    <scope>IDENTIFICATION</scope>
</reference>
<name>T1J1W5_STRMM</name>
<dbReference type="Gene3D" id="3.40.50.300">
    <property type="entry name" value="P-loop containing nucleotide triphosphate hydrolases"/>
    <property type="match status" value="3"/>
</dbReference>
<dbReference type="HOGENOM" id="CLU_691381_0_0_1"/>
<evidence type="ECO:0000256" key="8">
    <source>
        <dbReference type="ARBA" id="ARBA00023235"/>
    </source>
</evidence>
<sequence length="399" mass="44889">MTREASGVRLKNSVIIIDEAHNLTDAITNIHSVEVTGAQLLKAHSQLLQYQERYKLRLTAKNMLNISQLLVVLVRLIKQLGGEAGVLGTEVNTKPSSKIAMLNDFLMDSKLDNVNLFKIIGFCETSEIAKKLIGFVGKYQAANDKPQENKEEKRSVSKFLEKMCEANKKVAVLDKMDVKVEEKKDFIVPSSPLNHLISFFRGITNENKDGRIVTNIKENVNESTLKYMLLNPSTHFKEIISDAKAIVVAGGTMQPTSEFVDQLFIPAGAKRTNIVHFSYGHVIPDENLVAMVMAKGPSGMELNFSYENRQTQPHLIAELGRLVCNISNVIPGGIVVFFPSYNYANSVYEQWTKTPILDRISTKKEIFKEPKTTSECQRILSEYSKTIQVKNKIKNIFFK</sequence>
<proteinExistence type="predicted"/>
<dbReference type="eggNOG" id="KOG1133">
    <property type="taxonomic scope" value="Eukaryota"/>
</dbReference>
<dbReference type="InterPro" id="IPR006555">
    <property type="entry name" value="ATP-dep_Helicase_C"/>
</dbReference>
<dbReference type="GO" id="GO:0003677">
    <property type="term" value="F:DNA binding"/>
    <property type="evidence" value="ECO:0007669"/>
    <property type="project" value="InterPro"/>
</dbReference>
<dbReference type="PhylomeDB" id="T1J1W5"/>
<dbReference type="InterPro" id="IPR002464">
    <property type="entry name" value="DNA/RNA_helicase_DEAH_CS"/>
</dbReference>
<evidence type="ECO:0000256" key="3">
    <source>
        <dbReference type="ARBA" id="ARBA00022801"/>
    </source>
</evidence>
<evidence type="ECO:0000256" key="7">
    <source>
        <dbReference type="ARBA" id="ARBA00023014"/>
    </source>
</evidence>
<dbReference type="InterPro" id="IPR014013">
    <property type="entry name" value="Helic_SF1/SF2_ATP-bd_DinG/Rad3"/>
</dbReference>
<dbReference type="Gene3D" id="1.10.275.40">
    <property type="match status" value="1"/>
</dbReference>
<dbReference type="EMBL" id="JH431790">
    <property type="status" value="NOT_ANNOTATED_CDS"/>
    <property type="molecule type" value="Genomic_DNA"/>
</dbReference>
<dbReference type="InterPro" id="IPR027417">
    <property type="entry name" value="P-loop_NTPase"/>
</dbReference>
<dbReference type="GO" id="GO:0006139">
    <property type="term" value="P:nucleobase-containing compound metabolic process"/>
    <property type="evidence" value="ECO:0007669"/>
    <property type="project" value="InterPro"/>
</dbReference>
<keyword evidence="4" id="KW-0347">Helicase</keyword>
<dbReference type="Proteomes" id="UP000014500">
    <property type="component" value="Unassembled WGS sequence"/>
</dbReference>
<dbReference type="PANTHER" id="PTHR11472">
    <property type="entry name" value="DNA REPAIR DEAD HELICASE RAD3/XP-D SUBFAMILY MEMBER"/>
    <property type="match status" value="1"/>
</dbReference>
<dbReference type="GO" id="GO:0051536">
    <property type="term" value="F:iron-sulfur cluster binding"/>
    <property type="evidence" value="ECO:0007669"/>
    <property type="project" value="UniProtKB-KW"/>
</dbReference>
<accession>T1J1W5</accession>
<dbReference type="Pfam" id="PF13307">
    <property type="entry name" value="Helicase_C_2"/>
    <property type="match status" value="1"/>
</dbReference>
<keyword evidence="7" id="KW-0411">Iron-sulfur</keyword>
<feature type="domain" description="Helicase ATP-binding" evidence="9">
    <location>
        <begin position="1"/>
        <end position="70"/>
    </location>
</feature>
<evidence type="ECO:0000256" key="6">
    <source>
        <dbReference type="ARBA" id="ARBA00023004"/>
    </source>
</evidence>
<dbReference type="OMA" id="THELMIE"/>
<evidence type="ECO:0000259" key="9">
    <source>
        <dbReference type="PROSITE" id="PS51193"/>
    </source>
</evidence>
<keyword evidence="6" id="KW-0408">Iron</keyword>